<evidence type="ECO:0000256" key="4">
    <source>
        <dbReference type="ARBA" id="ARBA00022617"/>
    </source>
</evidence>
<dbReference type="InterPro" id="IPR004852">
    <property type="entry name" value="Di-haem_cyt_c_peroxidsae"/>
</dbReference>
<evidence type="ECO:0000256" key="6">
    <source>
        <dbReference type="ARBA" id="ARBA00022729"/>
    </source>
</evidence>
<evidence type="ECO:0000256" key="10">
    <source>
        <dbReference type="ARBA" id="ARBA00023004"/>
    </source>
</evidence>
<feature type="binding site" description="covalent" evidence="13">
    <location>
        <position position="234"/>
    </location>
    <ligand>
        <name>heme c</name>
        <dbReference type="ChEBI" id="CHEBI:61717"/>
        <label>2</label>
    </ligand>
</feature>
<dbReference type="PANTHER" id="PTHR30600:SF10">
    <property type="entry name" value="BLL6722 PROTEIN"/>
    <property type="match status" value="1"/>
</dbReference>
<gene>
    <name evidence="16" type="ordered locus">Echvi_4021</name>
</gene>
<evidence type="ECO:0000256" key="8">
    <source>
        <dbReference type="ARBA" id="ARBA00022982"/>
    </source>
</evidence>
<evidence type="ECO:0000256" key="9">
    <source>
        <dbReference type="ARBA" id="ARBA00023002"/>
    </source>
</evidence>
<dbReference type="AlphaFoldDB" id="L0G4I4"/>
<comment type="function">
    <text evidence="11">Involved in methylamine metabolism. Essential for the maturation of the beta subunit of MADH, presumably via a step in the biosynthesis of tryptophan tryptophylquinone (TTQ), the cofactor of MADH.</text>
</comment>
<evidence type="ECO:0000256" key="5">
    <source>
        <dbReference type="ARBA" id="ARBA00022723"/>
    </source>
</evidence>
<dbReference type="KEGG" id="evi:Echvi_4021"/>
<dbReference type="GO" id="GO:0042597">
    <property type="term" value="C:periplasmic space"/>
    <property type="evidence" value="ECO:0007669"/>
    <property type="project" value="UniProtKB-SubCell"/>
</dbReference>
<comment type="PTM">
    <text evidence="13">Binds 2 heme groups per subunit.</text>
</comment>
<protein>
    <recommendedName>
        <fullName evidence="12">Methylamine utilization protein MauG</fullName>
    </recommendedName>
</protein>
<dbReference type="InterPro" id="IPR051395">
    <property type="entry name" value="Cytochrome_c_Peroxidase/MauG"/>
</dbReference>
<comment type="pathway">
    <text evidence="2">One-carbon metabolism; methylamine degradation.</text>
</comment>
<dbReference type="GO" id="GO:0004130">
    <property type="term" value="F:cytochrome-c peroxidase activity"/>
    <property type="evidence" value="ECO:0007669"/>
    <property type="project" value="TreeGrafter"/>
</dbReference>
<dbReference type="InterPro" id="IPR026259">
    <property type="entry name" value="MauG/Cytc_peroxidase"/>
</dbReference>
<keyword evidence="5 14" id="KW-0479">Metal-binding</keyword>
<dbReference type="SUPFAM" id="SSF46626">
    <property type="entry name" value="Cytochrome c"/>
    <property type="match status" value="2"/>
</dbReference>
<keyword evidence="3" id="KW-0813">Transport</keyword>
<evidence type="ECO:0000313" key="17">
    <source>
        <dbReference type="Proteomes" id="UP000010796"/>
    </source>
</evidence>
<keyword evidence="8" id="KW-0249">Electron transport</keyword>
<dbReference type="PROSITE" id="PS51007">
    <property type="entry name" value="CYTC"/>
    <property type="match status" value="1"/>
</dbReference>
<feature type="binding site" description="covalent" evidence="13">
    <location>
        <position position="237"/>
    </location>
    <ligand>
        <name>heme c</name>
        <dbReference type="ChEBI" id="CHEBI:61717"/>
        <label>2</label>
    </ligand>
</feature>
<keyword evidence="16" id="KW-0575">Peroxidase</keyword>
<keyword evidence="6" id="KW-0732">Signal</keyword>
<evidence type="ECO:0000313" key="16">
    <source>
        <dbReference type="EMBL" id="AGA80228.1"/>
    </source>
</evidence>
<dbReference type="STRING" id="926556.Echvi_4021"/>
<keyword evidence="10 14" id="KW-0408">Iron</keyword>
<evidence type="ECO:0000256" key="3">
    <source>
        <dbReference type="ARBA" id="ARBA00022448"/>
    </source>
</evidence>
<evidence type="ECO:0000256" key="2">
    <source>
        <dbReference type="ARBA" id="ARBA00004856"/>
    </source>
</evidence>
<evidence type="ECO:0000256" key="7">
    <source>
        <dbReference type="ARBA" id="ARBA00022764"/>
    </source>
</evidence>
<name>L0G4I4_ECHVK</name>
<keyword evidence="4 13" id="KW-0349">Heme</keyword>
<proteinExistence type="predicted"/>
<keyword evidence="7" id="KW-0574">Periplasm</keyword>
<feature type="binding site" description="covalent" evidence="13">
    <location>
        <position position="84"/>
    </location>
    <ligand>
        <name>heme c</name>
        <dbReference type="ChEBI" id="CHEBI:61717"/>
        <label>1</label>
    </ligand>
</feature>
<dbReference type="GO" id="GO:0009055">
    <property type="term" value="F:electron transfer activity"/>
    <property type="evidence" value="ECO:0007669"/>
    <property type="project" value="InterPro"/>
</dbReference>
<dbReference type="PANTHER" id="PTHR30600">
    <property type="entry name" value="CYTOCHROME C PEROXIDASE-RELATED"/>
    <property type="match status" value="1"/>
</dbReference>
<dbReference type="InterPro" id="IPR036909">
    <property type="entry name" value="Cyt_c-like_dom_sf"/>
</dbReference>
<dbReference type="GO" id="GO:0020037">
    <property type="term" value="F:heme binding"/>
    <property type="evidence" value="ECO:0007669"/>
    <property type="project" value="InterPro"/>
</dbReference>
<evidence type="ECO:0000256" key="13">
    <source>
        <dbReference type="PIRSR" id="PIRSR000294-1"/>
    </source>
</evidence>
<dbReference type="GO" id="GO:0046872">
    <property type="term" value="F:metal ion binding"/>
    <property type="evidence" value="ECO:0007669"/>
    <property type="project" value="UniProtKB-KW"/>
</dbReference>
<evidence type="ECO:0000256" key="11">
    <source>
        <dbReference type="ARBA" id="ARBA00058991"/>
    </source>
</evidence>
<dbReference type="PATRIC" id="fig|926556.3.peg.4235"/>
<evidence type="ECO:0000256" key="14">
    <source>
        <dbReference type="PIRSR" id="PIRSR000294-2"/>
    </source>
</evidence>
<evidence type="ECO:0000256" key="12">
    <source>
        <dbReference type="ARBA" id="ARBA00073576"/>
    </source>
</evidence>
<comment type="subcellular location">
    <subcellularLocation>
        <location evidence="1">Periplasm</location>
    </subcellularLocation>
</comment>
<dbReference type="HOGENOM" id="CLU_034652_3_3_10"/>
<dbReference type="Pfam" id="PF03150">
    <property type="entry name" value="CCP_MauG"/>
    <property type="match status" value="1"/>
</dbReference>
<feature type="domain" description="Cytochrome c" evidence="15">
    <location>
        <begin position="59"/>
        <end position="160"/>
    </location>
</feature>
<accession>L0G4I4</accession>
<sequence length="374" mass="41912">MRYQAPCFMGTVLLCLLMWACSKEEPEEPSTPNPVITLEHPEYFPNDVPMPANNPLTEEGVALGRMLFYEKQLSIDGTMACASCHQQAKAFTDGKKISTGVNGTPGDKNAMSLANLHWTSRFFWDGRAASLEEQALQPIEDHREMNLPIAEAVARLQADENYPERFEKAFGSNQITETMIGKALAQFMRTLISGDSRFDQWIRGEVEFTEQEQLGMELFFTHPEPSLHIRGGNCGDCHLGFLTSGDRNNLLGFHNNGLDQDAYLEEGLAAVTGLPKDKGKFKAPTLRNIALTAPYMHDGRFETLTEVLEHYDEHIQMNSTLDILILEASNETIAPGENIKLYLTDGEKEAILSFLHTLTDEKFITNPKFSDPFN</sequence>
<feature type="binding site" description="axial binding residue" evidence="14">
    <location>
        <position position="85"/>
    </location>
    <ligand>
        <name>heme c</name>
        <dbReference type="ChEBI" id="CHEBI:61717"/>
        <label>1</label>
    </ligand>
    <ligandPart>
        <name>Fe</name>
        <dbReference type="ChEBI" id="CHEBI:18248"/>
    </ligandPart>
</feature>
<dbReference type="PIRSF" id="PIRSF000294">
    <property type="entry name" value="Cytochrome-c_peroxidase"/>
    <property type="match status" value="1"/>
</dbReference>
<keyword evidence="9" id="KW-0560">Oxidoreductase</keyword>
<reference evidence="17" key="1">
    <citation type="submission" date="2012-02" db="EMBL/GenBank/DDBJ databases">
        <title>The complete genome of Echinicola vietnamensis DSM 17526.</title>
        <authorList>
            <person name="Lucas S."/>
            <person name="Copeland A."/>
            <person name="Lapidus A."/>
            <person name="Glavina del Rio T."/>
            <person name="Dalin E."/>
            <person name="Tice H."/>
            <person name="Bruce D."/>
            <person name="Goodwin L."/>
            <person name="Pitluck S."/>
            <person name="Peters L."/>
            <person name="Ovchinnikova G."/>
            <person name="Teshima H."/>
            <person name="Kyrpides N."/>
            <person name="Mavromatis K."/>
            <person name="Ivanova N."/>
            <person name="Brettin T."/>
            <person name="Detter J.C."/>
            <person name="Han C."/>
            <person name="Larimer F."/>
            <person name="Land M."/>
            <person name="Hauser L."/>
            <person name="Markowitz V."/>
            <person name="Cheng J.-F."/>
            <person name="Hugenholtz P."/>
            <person name="Woyke T."/>
            <person name="Wu D."/>
            <person name="Brambilla E."/>
            <person name="Klenk H.-P."/>
            <person name="Eisen J.A."/>
        </authorList>
    </citation>
    <scope>NUCLEOTIDE SEQUENCE [LARGE SCALE GENOMIC DNA]</scope>
    <source>
        <strain evidence="17">DSM 17526 / LMG 23754 / KMM 6221</strain>
    </source>
</reference>
<evidence type="ECO:0000256" key="1">
    <source>
        <dbReference type="ARBA" id="ARBA00004418"/>
    </source>
</evidence>
<organism evidence="16 17">
    <name type="scientific">Echinicola vietnamensis (strain DSM 17526 / LMG 23754 / KMM 6221)</name>
    <dbReference type="NCBI Taxonomy" id="926556"/>
    <lineage>
        <taxon>Bacteria</taxon>
        <taxon>Pseudomonadati</taxon>
        <taxon>Bacteroidota</taxon>
        <taxon>Cytophagia</taxon>
        <taxon>Cytophagales</taxon>
        <taxon>Cyclobacteriaceae</taxon>
        <taxon>Echinicola</taxon>
    </lineage>
</organism>
<dbReference type="EMBL" id="CP003346">
    <property type="protein sequence ID" value="AGA80228.1"/>
    <property type="molecule type" value="Genomic_DNA"/>
</dbReference>
<dbReference type="Proteomes" id="UP000010796">
    <property type="component" value="Chromosome"/>
</dbReference>
<dbReference type="FunFam" id="1.10.760.10:FF:000019">
    <property type="entry name" value="Di-heme cytochrome C peroxidase"/>
    <property type="match status" value="1"/>
</dbReference>
<dbReference type="eggNOG" id="COG1858">
    <property type="taxonomic scope" value="Bacteria"/>
</dbReference>
<feature type="binding site" description="covalent" evidence="13">
    <location>
        <position position="81"/>
    </location>
    <ligand>
        <name>heme c</name>
        <dbReference type="ChEBI" id="CHEBI:61717"/>
        <label>1</label>
    </ligand>
</feature>
<dbReference type="Gene3D" id="1.10.760.10">
    <property type="entry name" value="Cytochrome c-like domain"/>
    <property type="match status" value="2"/>
</dbReference>
<dbReference type="InterPro" id="IPR009056">
    <property type="entry name" value="Cyt_c-like_dom"/>
</dbReference>
<comment type="cofactor">
    <cofactor evidence="13">
        <name>heme</name>
        <dbReference type="ChEBI" id="CHEBI:30413"/>
    </cofactor>
    <text evidence="13">Binds 2 heme groups.</text>
</comment>
<evidence type="ECO:0000259" key="15">
    <source>
        <dbReference type="PROSITE" id="PS51007"/>
    </source>
</evidence>
<feature type="binding site" description="axial binding residue" evidence="14">
    <location>
        <position position="238"/>
    </location>
    <ligand>
        <name>heme c</name>
        <dbReference type="ChEBI" id="CHEBI:61717"/>
        <label>2</label>
    </ligand>
    <ligandPart>
        <name>Fe</name>
        <dbReference type="ChEBI" id="CHEBI:18248"/>
    </ligandPart>
</feature>
<keyword evidence="17" id="KW-1185">Reference proteome</keyword>